<evidence type="ECO:0000256" key="3">
    <source>
        <dbReference type="ARBA" id="ARBA00023163"/>
    </source>
</evidence>
<dbReference type="InterPro" id="IPR036388">
    <property type="entry name" value="WH-like_DNA-bd_sf"/>
</dbReference>
<keyword evidence="3" id="KW-0804">Transcription</keyword>
<dbReference type="EMBL" id="VFPQ01000001">
    <property type="protein sequence ID" value="TQM75911.1"/>
    <property type="molecule type" value="Genomic_DNA"/>
</dbReference>
<dbReference type="InterPro" id="IPR011711">
    <property type="entry name" value="GntR_C"/>
</dbReference>
<dbReference type="InterPro" id="IPR000524">
    <property type="entry name" value="Tscrpt_reg_HTH_GntR"/>
</dbReference>
<dbReference type="GO" id="GO:0003700">
    <property type="term" value="F:DNA-binding transcription factor activity"/>
    <property type="evidence" value="ECO:0007669"/>
    <property type="project" value="InterPro"/>
</dbReference>
<dbReference type="Pfam" id="PF00392">
    <property type="entry name" value="GntR"/>
    <property type="match status" value="1"/>
</dbReference>
<protein>
    <submittedName>
        <fullName evidence="6">DNA-binding GntR family transcriptional regulator</fullName>
    </submittedName>
</protein>
<feature type="compositionally biased region" description="Pro residues" evidence="4">
    <location>
        <begin position="214"/>
        <end position="233"/>
    </location>
</feature>
<keyword evidence="1" id="KW-0805">Transcription regulation</keyword>
<organism evidence="6 7">
    <name type="scientific">Thermopolyspora flexuosa</name>
    <dbReference type="NCBI Taxonomy" id="103836"/>
    <lineage>
        <taxon>Bacteria</taxon>
        <taxon>Bacillati</taxon>
        <taxon>Actinomycetota</taxon>
        <taxon>Actinomycetes</taxon>
        <taxon>Streptosporangiales</taxon>
        <taxon>Streptosporangiaceae</taxon>
        <taxon>Thermopolyspora</taxon>
    </lineage>
</organism>
<dbReference type="PRINTS" id="PR00035">
    <property type="entry name" value="HTHGNTR"/>
</dbReference>
<dbReference type="CDD" id="cd07377">
    <property type="entry name" value="WHTH_GntR"/>
    <property type="match status" value="1"/>
</dbReference>
<name>A0A543IZD0_9ACTN</name>
<keyword evidence="7" id="KW-1185">Reference proteome</keyword>
<dbReference type="Gene3D" id="1.20.120.530">
    <property type="entry name" value="GntR ligand-binding domain-like"/>
    <property type="match status" value="1"/>
</dbReference>
<feature type="domain" description="HTH gntR-type" evidence="5">
    <location>
        <begin position="8"/>
        <end position="75"/>
    </location>
</feature>
<dbReference type="InterPro" id="IPR008920">
    <property type="entry name" value="TF_FadR/GntR_C"/>
</dbReference>
<evidence type="ECO:0000256" key="2">
    <source>
        <dbReference type="ARBA" id="ARBA00023125"/>
    </source>
</evidence>
<sequence>MSIGETHRTLRDEVADQLRRWILDGTLAPGARLAEGALSNRLGVSRLPVREAFRRLEAEGLVQTIPRRGVRVVQFDAEEQSTILEIRLSLELIAIRKLTERRDPGTLAELRRVLEAGDHAAAVGDDETLARLNAEFHDLVAAGTGSKVLGDLIRSVRNQARQLRAGRTGAPADSWPEHAAVIRAVLDADAEMAALLMRRHLVARHEAAVQDGTPPAPAPAPPHTFRPAPHPAS</sequence>
<dbReference type="SMART" id="SM00345">
    <property type="entry name" value="HTH_GNTR"/>
    <property type="match status" value="1"/>
</dbReference>
<evidence type="ECO:0000256" key="4">
    <source>
        <dbReference type="SAM" id="MobiDB-lite"/>
    </source>
</evidence>
<dbReference type="RefSeq" id="WP_189136130.1">
    <property type="nucleotide sequence ID" value="NZ_BMPV01000001.1"/>
</dbReference>
<dbReference type="GO" id="GO:0003677">
    <property type="term" value="F:DNA binding"/>
    <property type="evidence" value="ECO:0007669"/>
    <property type="project" value="UniProtKB-KW"/>
</dbReference>
<evidence type="ECO:0000256" key="1">
    <source>
        <dbReference type="ARBA" id="ARBA00023015"/>
    </source>
</evidence>
<dbReference type="Gene3D" id="1.10.10.10">
    <property type="entry name" value="Winged helix-like DNA-binding domain superfamily/Winged helix DNA-binding domain"/>
    <property type="match status" value="1"/>
</dbReference>
<dbReference type="PANTHER" id="PTHR43537">
    <property type="entry name" value="TRANSCRIPTIONAL REGULATOR, GNTR FAMILY"/>
    <property type="match status" value="1"/>
</dbReference>
<gene>
    <name evidence="6" type="ORF">FHX40_2633</name>
</gene>
<reference evidence="6 7" key="1">
    <citation type="submission" date="2019-06" db="EMBL/GenBank/DDBJ databases">
        <title>Sequencing the genomes of 1000 actinobacteria strains.</title>
        <authorList>
            <person name="Klenk H.-P."/>
        </authorList>
    </citation>
    <scope>NUCLEOTIDE SEQUENCE [LARGE SCALE GENOMIC DNA]</scope>
    <source>
        <strain evidence="6 7">DSM 43186</strain>
    </source>
</reference>
<feature type="region of interest" description="Disordered" evidence="4">
    <location>
        <begin position="207"/>
        <end position="233"/>
    </location>
</feature>
<evidence type="ECO:0000313" key="7">
    <source>
        <dbReference type="Proteomes" id="UP000319213"/>
    </source>
</evidence>
<proteinExistence type="predicted"/>
<keyword evidence="2 6" id="KW-0238">DNA-binding</keyword>
<accession>A0A543IZD0</accession>
<dbReference type="SUPFAM" id="SSF48008">
    <property type="entry name" value="GntR ligand-binding domain-like"/>
    <property type="match status" value="1"/>
</dbReference>
<dbReference type="Proteomes" id="UP000319213">
    <property type="component" value="Unassembled WGS sequence"/>
</dbReference>
<comment type="caution">
    <text evidence="6">The sequence shown here is derived from an EMBL/GenBank/DDBJ whole genome shotgun (WGS) entry which is preliminary data.</text>
</comment>
<evidence type="ECO:0000313" key="6">
    <source>
        <dbReference type="EMBL" id="TQM75911.1"/>
    </source>
</evidence>
<dbReference type="PANTHER" id="PTHR43537:SF49">
    <property type="entry name" value="TRANSCRIPTIONAL REGULATORY PROTEIN"/>
    <property type="match status" value="1"/>
</dbReference>
<dbReference type="PROSITE" id="PS50949">
    <property type="entry name" value="HTH_GNTR"/>
    <property type="match status" value="1"/>
</dbReference>
<dbReference type="AlphaFoldDB" id="A0A543IZD0"/>
<dbReference type="SUPFAM" id="SSF46785">
    <property type="entry name" value="Winged helix' DNA-binding domain"/>
    <property type="match status" value="1"/>
</dbReference>
<dbReference type="SMART" id="SM00895">
    <property type="entry name" value="FCD"/>
    <property type="match status" value="1"/>
</dbReference>
<dbReference type="Pfam" id="PF07729">
    <property type="entry name" value="FCD"/>
    <property type="match status" value="1"/>
</dbReference>
<evidence type="ECO:0000259" key="5">
    <source>
        <dbReference type="PROSITE" id="PS50949"/>
    </source>
</evidence>
<dbReference type="InterPro" id="IPR036390">
    <property type="entry name" value="WH_DNA-bd_sf"/>
</dbReference>